<name>A0A168AAA8_9HYPO</name>
<evidence type="ECO:0000256" key="8">
    <source>
        <dbReference type="ARBA" id="ARBA00022842"/>
    </source>
</evidence>
<dbReference type="Pfam" id="PF03372">
    <property type="entry name" value="Exo_endo_phos"/>
    <property type="match status" value="1"/>
</dbReference>
<keyword evidence="7" id="KW-0378">Hydrolase</keyword>
<keyword evidence="11" id="KW-0443">Lipid metabolism</keyword>
<accession>A0A168AAA8</accession>
<dbReference type="AlphaFoldDB" id="A0A168AAA8"/>
<dbReference type="SUPFAM" id="SSF56219">
    <property type="entry name" value="DNase I-like"/>
    <property type="match status" value="1"/>
</dbReference>
<evidence type="ECO:0000256" key="12">
    <source>
        <dbReference type="ARBA" id="ARBA00023136"/>
    </source>
</evidence>
<proteinExistence type="inferred from homology"/>
<evidence type="ECO:0000256" key="5">
    <source>
        <dbReference type="ARBA" id="ARBA00022692"/>
    </source>
</evidence>
<comment type="caution">
    <text evidence="16">The sequence shown here is derived from an EMBL/GenBank/DDBJ whole genome shotgun (WGS) entry which is preliminary data.</text>
</comment>
<sequence length="567" mass="61669">MDDPVEITALTLNCWGLKYISTLRAERLAEIGRRLAVLAATPPPPGTSSSTAASDFAAIHRLTRHVLPYAKFFHGGVWGAGLAVLSRWPITRTSMHGYTLNGRPTAFWRGDWFVGKGLASATVRVSAATTVEVLVTHTHAPYEGGRPDDSYLVHQLAQTWEAGKRMAAAAAVRGHLVLAMGDFNMTPQSLPYQMLFLGAHAHADAEAGANANANANANALVLRDVWAELHPDASLGPVDHPQEQERQRRRQQQQQQQQQPLQPQQPQKETAVHIPTAAFNLTENGAASDNVLNTWRWPRAKQKQLHKSYRRRQREHGRGQDGGDVDGIPHTFVVAPDTPDPRAKRLDYIFYASSSALLPSSSSSPGHGNWTAKTARVAMVEPHPTLGCSVSDHFAVEATLVRQPEQPKQTQHTPPVVGSAPAGVGLAPTDAPAPFSADGDDDTRASALAVYDAVLAETEKYVVREQKQRRWRAGHFFASVAVTIGCYVAVWFSPRPFVAFLLMLLSSLGLATGVVDGLLALLFFGSELRSLREFYWEICNARALAIAASMGGSLPFADEAKLEAIFS</sequence>
<comment type="similarity">
    <text evidence="4">Belongs to the neutral sphingomyelinase family.</text>
</comment>
<protein>
    <submittedName>
        <fullName evidence="16">Sphingomyelinase family</fullName>
    </submittedName>
</protein>
<keyword evidence="9" id="KW-0746">Sphingolipid metabolism</keyword>
<dbReference type="Proteomes" id="UP000076874">
    <property type="component" value="Unassembled WGS sequence"/>
</dbReference>
<feature type="region of interest" description="Disordered" evidence="13">
    <location>
        <begin position="403"/>
        <end position="423"/>
    </location>
</feature>
<dbReference type="GO" id="GO:0006665">
    <property type="term" value="P:sphingolipid metabolic process"/>
    <property type="evidence" value="ECO:0007669"/>
    <property type="project" value="UniProtKB-KW"/>
</dbReference>
<dbReference type="EMBL" id="AZHD01000001">
    <property type="protein sequence ID" value="OAA68468.1"/>
    <property type="molecule type" value="Genomic_DNA"/>
</dbReference>
<dbReference type="InterPro" id="IPR005135">
    <property type="entry name" value="Endo/exonuclease/phosphatase"/>
</dbReference>
<evidence type="ECO:0000313" key="17">
    <source>
        <dbReference type="Proteomes" id="UP000076874"/>
    </source>
</evidence>
<evidence type="ECO:0000256" key="6">
    <source>
        <dbReference type="ARBA" id="ARBA00022723"/>
    </source>
</evidence>
<dbReference type="STRING" id="1081102.A0A168AAA8"/>
<evidence type="ECO:0000256" key="3">
    <source>
        <dbReference type="ARBA" id="ARBA00004991"/>
    </source>
</evidence>
<evidence type="ECO:0000256" key="1">
    <source>
        <dbReference type="ARBA" id="ARBA00004141"/>
    </source>
</evidence>
<feature type="transmembrane region" description="Helical" evidence="14">
    <location>
        <begin position="473"/>
        <end position="492"/>
    </location>
</feature>
<keyword evidence="5 14" id="KW-0812">Transmembrane</keyword>
<dbReference type="GO" id="GO:0004767">
    <property type="term" value="F:sphingomyelin phosphodiesterase activity"/>
    <property type="evidence" value="ECO:0007669"/>
    <property type="project" value="InterPro"/>
</dbReference>
<evidence type="ECO:0000256" key="13">
    <source>
        <dbReference type="SAM" id="MobiDB-lite"/>
    </source>
</evidence>
<gene>
    <name evidence="16" type="ORF">SPI_00663</name>
</gene>
<evidence type="ECO:0000256" key="14">
    <source>
        <dbReference type="SAM" id="Phobius"/>
    </source>
</evidence>
<feature type="compositionally biased region" description="Basic residues" evidence="13">
    <location>
        <begin position="298"/>
        <end position="315"/>
    </location>
</feature>
<feature type="domain" description="Endonuclease/exonuclease/phosphatase" evidence="15">
    <location>
        <begin position="66"/>
        <end position="193"/>
    </location>
</feature>
<evidence type="ECO:0000256" key="9">
    <source>
        <dbReference type="ARBA" id="ARBA00022919"/>
    </source>
</evidence>
<organism evidence="16 17">
    <name type="scientific">Niveomyces insectorum RCEF 264</name>
    <dbReference type="NCBI Taxonomy" id="1081102"/>
    <lineage>
        <taxon>Eukaryota</taxon>
        <taxon>Fungi</taxon>
        <taxon>Dikarya</taxon>
        <taxon>Ascomycota</taxon>
        <taxon>Pezizomycotina</taxon>
        <taxon>Sordariomycetes</taxon>
        <taxon>Hypocreomycetidae</taxon>
        <taxon>Hypocreales</taxon>
        <taxon>Cordycipitaceae</taxon>
        <taxon>Niveomyces</taxon>
    </lineage>
</organism>
<feature type="transmembrane region" description="Helical" evidence="14">
    <location>
        <begin position="498"/>
        <end position="524"/>
    </location>
</feature>
<feature type="compositionally biased region" description="Low complexity" evidence="13">
    <location>
        <begin position="252"/>
        <end position="267"/>
    </location>
</feature>
<evidence type="ECO:0000256" key="11">
    <source>
        <dbReference type="ARBA" id="ARBA00023098"/>
    </source>
</evidence>
<keyword evidence="8" id="KW-0460">Magnesium</keyword>
<dbReference type="GO" id="GO:0046872">
    <property type="term" value="F:metal ion binding"/>
    <property type="evidence" value="ECO:0007669"/>
    <property type="project" value="UniProtKB-KW"/>
</dbReference>
<reference evidence="16 17" key="1">
    <citation type="journal article" date="2016" name="Genome Biol. Evol.">
        <title>Divergent and convergent evolution of fungal pathogenicity.</title>
        <authorList>
            <person name="Shang Y."/>
            <person name="Xiao G."/>
            <person name="Zheng P."/>
            <person name="Cen K."/>
            <person name="Zhan S."/>
            <person name="Wang C."/>
        </authorList>
    </citation>
    <scope>NUCLEOTIDE SEQUENCE [LARGE SCALE GENOMIC DNA]</scope>
    <source>
        <strain evidence="16 17">RCEF 264</strain>
    </source>
</reference>
<comment type="subcellular location">
    <subcellularLocation>
        <location evidence="1">Membrane</location>
        <topology evidence="1">Multi-pass membrane protein</topology>
    </subcellularLocation>
</comment>
<keyword evidence="12 14" id="KW-0472">Membrane</keyword>
<dbReference type="Gene3D" id="3.60.10.10">
    <property type="entry name" value="Endonuclease/exonuclease/phosphatase"/>
    <property type="match status" value="1"/>
</dbReference>
<comment type="pathway">
    <text evidence="2">Lipid metabolism; sphingolipid metabolism.</text>
</comment>
<comment type="pathway">
    <text evidence="3">Sphingolipid metabolism.</text>
</comment>
<keyword evidence="10 14" id="KW-1133">Transmembrane helix</keyword>
<dbReference type="PANTHER" id="PTHR16320">
    <property type="entry name" value="SPHINGOMYELINASE FAMILY MEMBER"/>
    <property type="match status" value="1"/>
</dbReference>
<evidence type="ECO:0000259" key="15">
    <source>
        <dbReference type="Pfam" id="PF03372"/>
    </source>
</evidence>
<feature type="region of interest" description="Disordered" evidence="13">
    <location>
        <begin position="232"/>
        <end position="270"/>
    </location>
</feature>
<dbReference type="InterPro" id="IPR036691">
    <property type="entry name" value="Endo/exonu/phosph_ase_sf"/>
</dbReference>
<dbReference type="PANTHER" id="PTHR16320:SF24">
    <property type="entry name" value="PHOSPHODIESTERASE, PUTATIVE-RELATED"/>
    <property type="match status" value="1"/>
</dbReference>
<dbReference type="GO" id="GO:0016020">
    <property type="term" value="C:membrane"/>
    <property type="evidence" value="ECO:0007669"/>
    <property type="project" value="UniProtKB-SubCell"/>
</dbReference>
<evidence type="ECO:0000256" key="10">
    <source>
        <dbReference type="ARBA" id="ARBA00022989"/>
    </source>
</evidence>
<feature type="region of interest" description="Disordered" evidence="13">
    <location>
        <begin position="293"/>
        <end position="328"/>
    </location>
</feature>
<evidence type="ECO:0000256" key="4">
    <source>
        <dbReference type="ARBA" id="ARBA00006335"/>
    </source>
</evidence>
<dbReference type="InterPro" id="IPR038772">
    <property type="entry name" value="Sph/SMPD2-like"/>
</dbReference>
<evidence type="ECO:0000256" key="2">
    <source>
        <dbReference type="ARBA" id="ARBA00004760"/>
    </source>
</evidence>
<evidence type="ECO:0000313" key="16">
    <source>
        <dbReference type="EMBL" id="OAA68468.1"/>
    </source>
</evidence>
<keyword evidence="6" id="KW-0479">Metal-binding</keyword>
<evidence type="ECO:0000256" key="7">
    <source>
        <dbReference type="ARBA" id="ARBA00022801"/>
    </source>
</evidence>
<dbReference type="OrthoDB" id="387657at2759"/>
<keyword evidence="17" id="KW-1185">Reference proteome</keyword>